<dbReference type="Pfam" id="PF00999">
    <property type="entry name" value="Na_H_Exchanger"/>
    <property type="match status" value="1"/>
</dbReference>
<keyword evidence="2" id="KW-0813">Transport</keyword>
<dbReference type="RefSeq" id="WP_316021346.1">
    <property type="nucleotide sequence ID" value="NZ_JAWDID010000078.1"/>
</dbReference>
<dbReference type="PANTHER" id="PTHR32507">
    <property type="entry name" value="NA(+)/H(+) ANTIPORTER 1"/>
    <property type="match status" value="1"/>
</dbReference>
<feature type="transmembrane region" description="Helical" evidence="8">
    <location>
        <begin position="41"/>
        <end position="60"/>
    </location>
</feature>
<keyword evidence="5 8" id="KW-1133">Transmembrane helix</keyword>
<keyword evidence="3" id="KW-0050">Antiport</keyword>
<feature type="transmembrane region" description="Helical" evidence="8">
    <location>
        <begin position="131"/>
        <end position="153"/>
    </location>
</feature>
<feature type="transmembrane region" description="Helical" evidence="8">
    <location>
        <begin position="67"/>
        <end position="87"/>
    </location>
</feature>
<evidence type="ECO:0000256" key="2">
    <source>
        <dbReference type="ARBA" id="ARBA00022448"/>
    </source>
</evidence>
<comment type="caution">
    <text evidence="10">The sequence shown here is derived from an EMBL/GenBank/DDBJ whole genome shotgun (WGS) entry which is preliminary data.</text>
</comment>
<feature type="transmembrane region" description="Helical" evidence="8">
    <location>
        <begin position="235"/>
        <end position="253"/>
    </location>
</feature>
<evidence type="ECO:0000256" key="4">
    <source>
        <dbReference type="ARBA" id="ARBA00022692"/>
    </source>
</evidence>
<name>A0ABU3SFT1_9HYPH</name>
<feature type="transmembrane region" description="Helical" evidence="8">
    <location>
        <begin position="273"/>
        <end position="306"/>
    </location>
</feature>
<keyword evidence="4 8" id="KW-0812">Transmembrane</keyword>
<keyword evidence="7 8" id="KW-0472">Membrane</keyword>
<protein>
    <submittedName>
        <fullName evidence="10">Cation:proton antiporter</fullName>
    </submittedName>
</protein>
<comment type="subcellular location">
    <subcellularLocation>
        <location evidence="1">Cell membrane</location>
        <topology evidence="1">Multi-pass membrane protein</topology>
    </subcellularLocation>
</comment>
<feature type="transmembrane region" description="Helical" evidence="8">
    <location>
        <begin position="102"/>
        <end position="119"/>
    </location>
</feature>
<evidence type="ECO:0000256" key="1">
    <source>
        <dbReference type="ARBA" id="ARBA00004651"/>
    </source>
</evidence>
<evidence type="ECO:0000313" key="11">
    <source>
        <dbReference type="Proteomes" id="UP001254257"/>
    </source>
</evidence>
<feature type="transmembrane region" description="Helical" evidence="8">
    <location>
        <begin position="385"/>
        <end position="403"/>
    </location>
</feature>
<sequence length="452" mass="48853">MSCSAGLSHAHAENFAAGGIDLQSNWLSTMNLTPDFAHDPYIFLLTGAGFLIALAVWLPLALRRLPLSLPIVCLVLGAAIFSLPWIALDPLPMRYPQMTERLSEMVVIIALMGAGLKLDRVFDFRTWTVTWRLLVITMPLSIAAIALVGVWWLGLSWALALLLGAVLAPTDPVLAADVQVGPPSSGEEDEVRFGLTSEAGLNDGFAFPFVHLAIALSLAAATGRPWLAEWLMYNVLWEIGAGVAAGYAVGRAFGWLTFHAPGKTQFSRTGDGLIAISATFVSYGLTELIHCYGFLAVFVTALTFRHADRGHDFQLAMHELTEQVERMAMMGLLLLLGGALISGLLAPLGWIEVATALAILLVVRPVTGLVGLLGHNASRTEKATLAFFGIRGVGSIYYLAYGLNRIGEVEQSDRLWALVGLIILMSVVMHGVTVTPFMRLLDRRHGRDPDAE</sequence>
<dbReference type="InterPro" id="IPR006153">
    <property type="entry name" value="Cation/H_exchanger_TM"/>
</dbReference>
<dbReference type="Proteomes" id="UP001254257">
    <property type="component" value="Unassembled WGS sequence"/>
</dbReference>
<reference evidence="10 11" key="1">
    <citation type="submission" date="2023-09" db="EMBL/GenBank/DDBJ databases">
        <title>Whole genome shotgun sequencing (WGS) of Bosea sp. ZW T0_25, isolated from stored onions (Allium cepa).</title>
        <authorList>
            <person name="Stoll D.A."/>
            <person name="Huch M."/>
        </authorList>
    </citation>
    <scope>NUCLEOTIDE SEQUENCE [LARGE SCALE GENOMIC DNA]</scope>
    <source>
        <strain evidence="10 11">ZW T0_25</strain>
    </source>
</reference>
<feature type="transmembrane region" description="Helical" evidence="8">
    <location>
        <begin position="415"/>
        <end position="437"/>
    </location>
</feature>
<accession>A0ABU3SFT1</accession>
<feature type="transmembrane region" description="Helical" evidence="8">
    <location>
        <begin position="205"/>
        <end position="223"/>
    </location>
</feature>
<dbReference type="PANTHER" id="PTHR32507:SF8">
    <property type="entry name" value="CNH1P"/>
    <property type="match status" value="1"/>
</dbReference>
<feature type="domain" description="Cation/H+ exchanger transmembrane" evidence="9">
    <location>
        <begin position="52"/>
        <end position="439"/>
    </location>
</feature>
<proteinExistence type="predicted"/>
<keyword evidence="11" id="KW-1185">Reference proteome</keyword>
<evidence type="ECO:0000256" key="6">
    <source>
        <dbReference type="ARBA" id="ARBA00023065"/>
    </source>
</evidence>
<organism evidence="10 11">
    <name type="scientific">Bosea rubneri</name>
    <dbReference type="NCBI Taxonomy" id="3075434"/>
    <lineage>
        <taxon>Bacteria</taxon>
        <taxon>Pseudomonadati</taxon>
        <taxon>Pseudomonadota</taxon>
        <taxon>Alphaproteobacteria</taxon>
        <taxon>Hyphomicrobiales</taxon>
        <taxon>Boseaceae</taxon>
        <taxon>Bosea</taxon>
    </lineage>
</organism>
<gene>
    <name evidence="10" type="ORF">RKE40_27470</name>
</gene>
<dbReference type="EMBL" id="JAWDID010000078">
    <property type="protein sequence ID" value="MDU0343643.1"/>
    <property type="molecule type" value="Genomic_DNA"/>
</dbReference>
<evidence type="ECO:0000259" key="9">
    <source>
        <dbReference type="Pfam" id="PF00999"/>
    </source>
</evidence>
<evidence type="ECO:0000256" key="7">
    <source>
        <dbReference type="ARBA" id="ARBA00023136"/>
    </source>
</evidence>
<evidence type="ECO:0000256" key="8">
    <source>
        <dbReference type="SAM" id="Phobius"/>
    </source>
</evidence>
<evidence type="ECO:0000256" key="5">
    <source>
        <dbReference type="ARBA" id="ARBA00022989"/>
    </source>
</evidence>
<evidence type="ECO:0000256" key="3">
    <source>
        <dbReference type="ARBA" id="ARBA00022449"/>
    </source>
</evidence>
<keyword evidence="6" id="KW-0406">Ion transport</keyword>
<feature type="transmembrane region" description="Helical" evidence="8">
    <location>
        <begin position="353"/>
        <end position="373"/>
    </location>
</feature>
<feature type="transmembrane region" description="Helical" evidence="8">
    <location>
        <begin position="327"/>
        <end position="347"/>
    </location>
</feature>
<evidence type="ECO:0000313" key="10">
    <source>
        <dbReference type="EMBL" id="MDU0343643.1"/>
    </source>
</evidence>